<comment type="similarity">
    <text evidence="7">Belongs to the TonB-dependent receptor family.</text>
</comment>
<evidence type="ECO:0000256" key="3">
    <source>
        <dbReference type="ARBA" id="ARBA00022452"/>
    </source>
</evidence>
<dbReference type="Gene3D" id="2.170.130.10">
    <property type="entry name" value="TonB-dependent receptor, plug domain"/>
    <property type="match status" value="1"/>
</dbReference>
<dbReference type="PROSITE" id="PS52016">
    <property type="entry name" value="TONB_DEPENDENT_REC_3"/>
    <property type="match status" value="1"/>
</dbReference>
<evidence type="ECO:0000256" key="2">
    <source>
        <dbReference type="ARBA" id="ARBA00022448"/>
    </source>
</evidence>
<gene>
    <name evidence="9" type="ORF">SAMN05444412_11015</name>
</gene>
<proteinExistence type="inferred from homology"/>
<evidence type="ECO:0000313" key="9">
    <source>
        <dbReference type="EMBL" id="SDZ31420.1"/>
    </source>
</evidence>
<comment type="subcellular location">
    <subcellularLocation>
        <location evidence="1 7">Cell outer membrane</location>
        <topology evidence="1 7">Multi-pass membrane protein</topology>
    </subcellularLocation>
</comment>
<keyword evidence="4 7" id="KW-0812">Transmembrane</keyword>
<dbReference type="InterPro" id="IPR012910">
    <property type="entry name" value="Plug_dom"/>
</dbReference>
<evidence type="ECO:0000256" key="1">
    <source>
        <dbReference type="ARBA" id="ARBA00004571"/>
    </source>
</evidence>
<evidence type="ECO:0000259" key="8">
    <source>
        <dbReference type="Pfam" id="PF07715"/>
    </source>
</evidence>
<sequence>MKKLLLLVIMSFKLLMKGVVLLCLTFGPLMASTSKAQVKSIDEVFLRLEKNEYSLSQFFKETEQKTDFKFFYTDKLLKSNPKIVILDTHGSVEEHLKSIAIQTDLGFKQVNNTISVIKRTEGKVAPVLAVQKEFISITGIVKDDLGEPLPGVTIMVEGTAVGTVTEIDGKYTIEAQPGDVLVYSFLGFQKARRVVGNSQKIDVNLIKEENDLEEFVVVGYGTQQKKDITGAVSSMGSKQIEDQPVVSIDQAMIAQMAGVQVTQATGAPGGGSSVRIRGAGSLSAGNEPLYVVDGFPVTNDFDQRNNPLNTINPADIADIQVLKDASATAIYGSRGSNGVVLITTKSGKSGVSKVDFSINTGIQQVEKTLDVLNATEFARYANEARNNAWVNSGPGRSASDPNSARLNNVMYLLPEQFSNPEALGEGTDWQNEIFRSAMMRDYQLNFSGGNDKTKYFISGGYLDQEGVVINSDLKRYSFRVNVDSKVNDRIRVGANITPSYTFSNQSLAEGNWQGGGIIQSAITAGPHLSPYDENGNYTKITGLGIGTSEVDNPVKIAREYFHQQSTLRLLGTAFAEINLVDNLNFKALVGADMRSFGEDIFSSSIINPNSVNPTKPATGSNTTSERRNWLSEFTLSYAKKIKEHSFDAVVGYTIQQEQFDFNRINGTNFPNDEIKTMNAAGQIVNAMSTKEEWALLSYLARVNYNFQDKYLLTATYRRDGSSRFGAENKWGAFPSVSLGWRLSQENFLKDVSWLSELRIRSSYGLTGNNFITNYGSIGLTGAENYPLGAGSGNLNNGIRLSNIPNSRLGWERNKQLDLGLEFGLLDDRIYMSFDYYNKRTSDLLLSVPVPTLTGYSTALQNIGEIQNKGFEYTLVSRNSIGAFRWTTDFNISTNDIKVLALGPDGSPIISRQATSASAPTHITEIGSAPGSFYGYNVIGVYQNQQEIDNSPVILNGNGSVQSKPGQLRFEDVNGDGVINAADRTRLGSPFPDFTYGMTNSFAYKKFDFAFTLQGVQGFEVLNAARRYYGNYAGSYNVLRSASNGWKSESDPGDGVSPMIDRNFNGYAGSNVVNNITSLFVEDGSFLRIRNITLGYSFPRSVLDKLKIANARVNLTVQNAFTFTKYEGYNPEVSAQGGSPLVPGVDAGGYPLARTYMLGLNFGF</sequence>
<dbReference type="InterPro" id="IPR023997">
    <property type="entry name" value="TonB-dep_OMP_SusC/RagA_CS"/>
</dbReference>
<evidence type="ECO:0000256" key="7">
    <source>
        <dbReference type="PROSITE-ProRule" id="PRU01360"/>
    </source>
</evidence>
<feature type="domain" description="TonB-dependent receptor plug" evidence="8">
    <location>
        <begin position="225"/>
        <end position="339"/>
    </location>
</feature>
<dbReference type="Proteomes" id="UP000199663">
    <property type="component" value="Unassembled WGS sequence"/>
</dbReference>
<dbReference type="Pfam" id="PF07715">
    <property type="entry name" value="Plug"/>
    <property type="match status" value="1"/>
</dbReference>
<dbReference type="SUPFAM" id="SSF56935">
    <property type="entry name" value="Porins"/>
    <property type="match status" value="1"/>
</dbReference>
<dbReference type="Gene3D" id="2.60.40.1120">
    <property type="entry name" value="Carboxypeptidase-like, regulatory domain"/>
    <property type="match status" value="1"/>
</dbReference>
<evidence type="ECO:0000256" key="4">
    <source>
        <dbReference type="ARBA" id="ARBA00022692"/>
    </source>
</evidence>
<dbReference type="NCBIfam" id="TIGR04056">
    <property type="entry name" value="OMP_RagA_SusC"/>
    <property type="match status" value="1"/>
</dbReference>
<dbReference type="EMBL" id="FNQC01000010">
    <property type="protein sequence ID" value="SDZ31420.1"/>
    <property type="molecule type" value="Genomic_DNA"/>
</dbReference>
<organism evidence="9 10">
    <name type="scientific">Rhodonellum ikkaensis</name>
    <dbReference type="NCBI Taxonomy" id="336829"/>
    <lineage>
        <taxon>Bacteria</taxon>
        <taxon>Pseudomonadati</taxon>
        <taxon>Bacteroidota</taxon>
        <taxon>Cytophagia</taxon>
        <taxon>Cytophagales</taxon>
        <taxon>Cytophagaceae</taxon>
        <taxon>Rhodonellum</taxon>
    </lineage>
</organism>
<dbReference type="SUPFAM" id="SSF49464">
    <property type="entry name" value="Carboxypeptidase regulatory domain-like"/>
    <property type="match status" value="1"/>
</dbReference>
<dbReference type="RefSeq" id="WP_026333713.1">
    <property type="nucleotide sequence ID" value="NZ_FNQC01000010.1"/>
</dbReference>
<dbReference type="InterPro" id="IPR023996">
    <property type="entry name" value="TonB-dep_OMP_SusC/RagA"/>
</dbReference>
<evidence type="ECO:0000256" key="5">
    <source>
        <dbReference type="ARBA" id="ARBA00023136"/>
    </source>
</evidence>
<evidence type="ECO:0000256" key="6">
    <source>
        <dbReference type="ARBA" id="ARBA00023237"/>
    </source>
</evidence>
<keyword evidence="6 7" id="KW-0998">Cell outer membrane</keyword>
<name>A0A1H3S0P6_9BACT</name>
<reference evidence="9 10" key="1">
    <citation type="submission" date="2016-10" db="EMBL/GenBank/DDBJ databases">
        <authorList>
            <person name="Varghese N."/>
            <person name="Submissions S."/>
        </authorList>
    </citation>
    <scope>NUCLEOTIDE SEQUENCE [LARGE SCALE GENOMIC DNA]</scope>
    <source>
        <strain evidence="9 10">DSM 17997</strain>
    </source>
</reference>
<keyword evidence="10" id="KW-1185">Reference proteome</keyword>
<dbReference type="Gene3D" id="2.40.170.20">
    <property type="entry name" value="TonB-dependent receptor, beta-barrel domain"/>
    <property type="match status" value="1"/>
</dbReference>
<keyword evidence="5 7" id="KW-0472">Membrane</keyword>
<dbReference type="InterPro" id="IPR039426">
    <property type="entry name" value="TonB-dep_rcpt-like"/>
</dbReference>
<dbReference type="Pfam" id="PF13715">
    <property type="entry name" value="CarbopepD_reg_2"/>
    <property type="match status" value="1"/>
</dbReference>
<dbReference type="NCBIfam" id="TIGR04057">
    <property type="entry name" value="SusC_RagA_signa"/>
    <property type="match status" value="1"/>
</dbReference>
<evidence type="ECO:0000313" key="10">
    <source>
        <dbReference type="Proteomes" id="UP000199663"/>
    </source>
</evidence>
<protein>
    <submittedName>
        <fullName evidence="9">TonB-linked outer membrane protein, SusC/RagA family</fullName>
    </submittedName>
</protein>
<dbReference type="InterPro" id="IPR036942">
    <property type="entry name" value="Beta-barrel_TonB_sf"/>
</dbReference>
<keyword evidence="3 7" id="KW-1134">Transmembrane beta strand</keyword>
<accession>A0A1H3S0P6</accession>
<dbReference type="InterPro" id="IPR008969">
    <property type="entry name" value="CarboxyPept-like_regulatory"/>
</dbReference>
<comment type="caution">
    <text evidence="9">The sequence shown here is derived from an EMBL/GenBank/DDBJ whole genome shotgun (WGS) entry which is preliminary data.</text>
</comment>
<keyword evidence="2 7" id="KW-0813">Transport</keyword>
<dbReference type="InterPro" id="IPR037066">
    <property type="entry name" value="Plug_dom_sf"/>
</dbReference>